<dbReference type="GO" id="GO:0005634">
    <property type="term" value="C:nucleus"/>
    <property type="evidence" value="ECO:0007669"/>
    <property type="project" value="TreeGrafter"/>
</dbReference>
<proteinExistence type="predicted"/>
<accession>A0A8H5F2D3</accession>
<evidence type="ECO:0000259" key="1">
    <source>
        <dbReference type="Pfam" id="PF00856"/>
    </source>
</evidence>
<dbReference type="InterPro" id="IPR001214">
    <property type="entry name" value="SET_dom"/>
</dbReference>
<dbReference type="PANTHER" id="PTHR12197:SF251">
    <property type="entry name" value="EG:BACR7C10.4 PROTEIN"/>
    <property type="match status" value="1"/>
</dbReference>
<gene>
    <name evidence="2" type="ORF">D9619_000545</name>
</gene>
<dbReference type="AlphaFoldDB" id="A0A8H5F2D3"/>
<dbReference type="InterPro" id="IPR046341">
    <property type="entry name" value="SET_dom_sf"/>
</dbReference>
<comment type="caution">
    <text evidence="2">The sequence shown here is derived from an EMBL/GenBank/DDBJ whole genome shotgun (WGS) entry which is preliminary data.</text>
</comment>
<name>A0A8H5F2D3_9AGAR</name>
<protein>
    <recommendedName>
        <fullName evidence="1">SET domain-containing protein</fullName>
    </recommendedName>
</protein>
<dbReference type="InterPro" id="IPR050869">
    <property type="entry name" value="H3K4_H4K5_MeTrfase"/>
</dbReference>
<keyword evidence="3" id="KW-1185">Reference proteome</keyword>
<evidence type="ECO:0000313" key="2">
    <source>
        <dbReference type="EMBL" id="KAF5321056.1"/>
    </source>
</evidence>
<dbReference type="EMBL" id="JAACJJ010000028">
    <property type="protein sequence ID" value="KAF5321056.1"/>
    <property type="molecule type" value="Genomic_DNA"/>
</dbReference>
<dbReference type="SUPFAM" id="SSF82199">
    <property type="entry name" value="SET domain"/>
    <property type="match status" value="1"/>
</dbReference>
<evidence type="ECO:0000313" key="3">
    <source>
        <dbReference type="Proteomes" id="UP000567179"/>
    </source>
</evidence>
<dbReference type="Gene3D" id="6.10.140.2220">
    <property type="match status" value="1"/>
</dbReference>
<dbReference type="Proteomes" id="UP000567179">
    <property type="component" value="Unassembled WGS sequence"/>
</dbReference>
<organism evidence="2 3">
    <name type="scientific">Psilocybe cf. subviscida</name>
    <dbReference type="NCBI Taxonomy" id="2480587"/>
    <lineage>
        <taxon>Eukaryota</taxon>
        <taxon>Fungi</taxon>
        <taxon>Dikarya</taxon>
        <taxon>Basidiomycota</taxon>
        <taxon>Agaricomycotina</taxon>
        <taxon>Agaricomycetes</taxon>
        <taxon>Agaricomycetidae</taxon>
        <taxon>Agaricales</taxon>
        <taxon>Agaricineae</taxon>
        <taxon>Strophariaceae</taxon>
        <taxon>Psilocybe</taxon>
    </lineage>
</organism>
<dbReference type="Gene3D" id="1.10.220.160">
    <property type="match status" value="1"/>
</dbReference>
<feature type="domain" description="SET" evidence="1">
    <location>
        <begin position="37"/>
        <end position="337"/>
    </location>
</feature>
<dbReference type="Gene3D" id="2.170.270.10">
    <property type="entry name" value="SET domain"/>
    <property type="match status" value="1"/>
</dbReference>
<reference evidence="2 3" key="1">
    <citation type="journal article" date="2020" name="ISME J.">
        <title>Uncovering the hidden diversity of litter-decomposition mechanisms in mushroom-forming fungi.</title>
        <authorList>
            <person name="Floudas D."/>
            <person name="Bentzer J."/>
            <person name="Ahren D."/>
            <person name="Johansson T."/>
            <person name="Persson P."/>
            <person name="Tunlid A."/>
        </authorList>
    </citation>
    <scope>NUCLEOTIDE SEQUENCE [LARGE SCALE GENOMIC DNA]</scope>
    <source>
        <strain evidence="2 3">CBS 101986</strain>
    </source>
</reference>
<dbReference type="OrthoDB" id="2154253at2759"/>
<dbReference type="Pfam" id="PF00856">
    <property type="entry name" value="SET"/>
    <property type="match status" value="1"/>
</dbReference>
<sequence>MYCVYPAAYYDYFPPKKMNVAVEIRDSVQGSTSRQVLVATKDFAPGDVIYKEFPVVSVLDPDLQDKGAYCGHCLRRLEGEMALSIPDDSANSTFPLTYCSKVCMLASKKQYQSVLFTLDPALPAEIPTDPITPAALEARREAQTKFAEHVKESGKSIPLLVARFIGRQIANETQKIAQASSLSTGATNPDGDYADAEGIAEKYVLADHLERLRYLEFHPNPTEAELFAKVLETALPGLESFVTAERFATISGKMAYNAFGVCYNGGRDDKPAPTDRPEDVEKTRTPYGTQRQIGSALYTVSSYLIHSCNPSVRPSYSSGTSEVAIIANRDIKKGDILSVAFVDVKQHENESVIECRRRRRIELARGWRFSCGCERCVEETKAMSAEEKAAAPADQKDESMVEASVRKYALGQEQAKEKEIEDGIDL</sequence>
<dbReference type="PANTHER" id="PTHR12197">
    <property type="entry name" value="HISTONE-LYSINE N-METHYLTRANSFERASE SMYD"/>
    <property type="match status" value="1"/>
</dbReference>